<feature type="binding site" evidence="9">
    <location>
        <position position="73"/>
    </location>
    <ligand>
        <name>substrate</name>
    </ligand>
</feature>
<dbReference type="Gene3D" id="3.40.190.80">
    <property type="match status" value="1"/>
</dbReference>
<evidence type="ECO:0000256" key="4">
    <source>
        <dbReference type="ARBA" id="ARBA00022519"/>
    </source>
</evidence>
<evidence type="ECO:0000256" key="5">
    <source>
        <dbReference type="ARBA" id="ARBA00022723"/>
    </source>
</evidence>
<feature type="binding site" evidence="9 10">
    <location>
        <position position="93"/>
    </location>
    <ligand>
        <name>Mg(2+)</name>
        <dbReference type="ChEBI" id="CHEBI:18420"/>
        <label>2</label>
    </ligand>
</feature>
<keyword evidence="6 9" id="KW-0378">Hydrolase</keyword>
<dbReference type="InterPro" id="IPR006240">
    <property type="entry name" value="CysQ"/>
</dbReference>
<feature type="binding site" evidence="9">
    <location>
        <position position="73"/>
    </location>
    <ligand>
        <name>Mg(2+)</name>
        <dbReference type="ChEBI" id="CHEBI:18420"/>
        <label>1</label>
    </ligand>
</feature>
<dbReference type="PROSITE" id="PS00630">
    <property type="entry name" value="IMP_2"/>
    <property type="match status" value="1"/>
</dbReference>
<dbReference type="AlphaFoldDB" id="Q2SPF5"/>
<feature type="binding site" evidence="9">
    <location>
        <position position="226"/>
    </location>
    <ligand>
        <name>substrate</name>
    </ligand>
</feature>
<name>Q2SPF5_HAHCH</name>
<dbReference type="PANTHER" id="PTHR43028:SF5">
    <property type="entry name" value="3'(2'),5'-BISPHOSPHATE NUCLEOTIDASE 1"/>
    <property type="match status" value="1"/>
</dbReference>
<dbReference type="KEGG" id="hch:HCH_00565"/>
<evidence type="ECO:0000256" key="10">
    <source>
        <dbReference type="PIRSR" id="PIRSR600760-2"/>
    </source>
</evidence>
<feature type="binding site" evidence="10">
    <location>
        <position position="73"/>
    </location>
    <ligand>
        <name>Mg(2+)</name>
        <dbReference type="ChEBI" id="CHEBI:18420"/>
        <label>1</label>
        <note>catalytic</note>
    </ligand>
</feature>
<feature type="binding site" evidence="9">
    <location>
        <position position="93"/>
    </location>
    <ligand>
        <name>Mg(2+)</name>
        <dbReference type="ChEBI" id="CHEBI:18420"/>
        <label>1</label>
    </ligand>
</feature>
<comment type="function">
    <text evidence="9">Converts adenosine-3',5'-bisphosphate (PAP) to AMP.</text>
</comment>
<feature type="binding site" evidence="10">
    <location>
        <position position="95"/>
    </location>
    <ligand>
        <name>Mg(2+)</name>
        <dbReference type="ChEBI" id="CHEBI:18420"/>
        <label>1</label>
        <note>catalytic</note>
    </ligand>
</feature>
<dbReference type="RefSeq" id="WP_011394546.1">
    <property type="nucleotide sequence ID" value="NC_007645.1"/>
</dbReference>
<comment type="similarity">
    <text evidence="2 9">Belongs to the inositol monophosphatase superfamily. CysQ family.</text>
</comment>
<evidence type="ECO:0000256" key="8">
    <source>
        <dbReference type="ARBA" id="ARBA00023136"/>
    </source>
</evidence>
<dbReference type="GO" id="GO:0050427">
    <property type="term" value="P:3'-phosphoadenosine 5'-phosphosulfate metabolic process"/>
    <property type="evidence" value="ECO:0007669"/>
    <property type="project" value="TreeGrafter"/>
</dbReference>
<dbReference type="PROSITE" id="PS00629">
    <property type="entry name" value="IMP_1"/>
    <property type="match status" value="1"/>
</dbReference>
<dbReference type="NCBIfam" id="TIGR01331">
    <property type="entry name" value="bisphos_cysQ"/>
    <property type="match status" value="1"/>
</dbReference>
<evidence type="ECO:0000313" key="11">
    <source>
        <dbReference type="EMBL" id="ABC27469.1"/>
    </source>
</evidence>
<dbReference type="Proteomes" id="UP000000238">
    <property type="component" value="Chromosome"/>
</dbReference>
<dbReference type="GO" id="GO:0000287">
    <property type="term" value="F:magnesium ion binding"/>
    <property type="evidence" value="ECO:0007669"/>
    <property type="project" value="UniProtKB-UniRule"/>
</dbReference>
<protein>
    <recommendedName>
        <fullName evidence="9">3'(2'),5'-bisphosphate nucleotidase CysQ</fullName>
        <ecNumber evidence="9">3.1.3.7</ecNumber>
    </recommendedName>
    <alternativeName>
        <fullName evidence="9">3'(2'),5-bisphosphonucleoside 3'(2')-phosphohydrolase</fullName>
    </alternativeName>
    <alternativeName>
        <fullName evidence="9">3'-phosphoadenosine 5'-phosphate phosphatase</fullName>
        <shortName evidence="9">PAP phosphatase</shortName>
    </alternativeName>
</protein>
<keyword evidence="4 9" id="KW-0997">Cell inner membrane</keyword>
<organism evidence="11 12">
    <name type="scientific">Hahella chejuensis (strain KCTC 2396)</name>
    <dbReference type="NCBI Taxonomy" id="349521"/>
    <lineage>
        <taxon>Bacteria</taxon>
        <taxon>Pseudomonadati</taxon>
        <taxon>Pseudomonadota</taxon>
        <taxon>Gammaproteobacteria</taxon>
        <taxon>Oceanospirillales</taxon>
        <taxon>Hahellaceae</taxon>
        <taxon>Hahella</taxon>
    </lineage>
</organism>
<evidence type="ECO:0000313" key="12">
    <source>
        <dbReference type="Proteomes" id="UP000000238"/>
    </source>
</evidence>
<dbReference type="EC" id="3.1.3.7" evidence="9"/>
<evidence type="ECO:0000256" key="6">
    <source>
        <dbReference type="ARBA" id="ARBA00022801"/>
    </source>
</evidence>
<dbReference type="eggNOG" id="COG1218">
    <property type="taxonomic scope" value="Bacteria"/>
</dbReference>
<dbReference type="PANTHER" id="PTHR43028">
    <property type="entry name" value="3'(2'),5'-BISPHOSPHATE NUCLEOTIDASE 1"/>
    <property type="match status" value="1"/>
</dbReference>
<evidence type="ECO:0000256" key="1">
    <source>
        <dbReference type="ARBA" id="ARBA00001625"/>
    </source>
</evidence>
<feature type="binding site" evidence="9">
    <location>
        <begin position="95"/>
        <end position="98"/>
    </location>
    <ligand>
        <name>substrate</name>
    </ligand>
</feature>
<dbReference type="InterPro" id="IPR020550">
    <property type="entry name" value="Inositol_monophosphatase_CS"/>
</dbReference>
<dbReference type="GO" id="GO:0005886">
    <property type="term" value="C:plasma membrane"/>
    <property type="evidence" value="ECO:0007669"/>
    <property type="project" value="UniProtKB-SubCell"/>
</dbReference>
<dbReference type="InterPro" id="IPR050725">
    <property type="entry name" value="CysQ/Inositol_MonoPase"/>
</dbReference>
<dbReference type="GO" id="GO:0000103">
    <property type="term" value="P:sulfate assimilation"/>
    <property type="evidence" value="ECO:0007669"/>
    <property type="project" value="TreeGrafter"/>
</dbReference>
<dbReference type="GO" id="GO:0008441">
    <property type="term" value="F:3'(2'),5'-bisphosphate nucleotidase activity"/>
    <property type="evidence" value="ECO:0007669"/>
    <property type="project" value="UniProtKB-UniRule"/>
</dbReference>
<comment type="catalytic activity">
    <reaction evidence="1 9">
        <text>adenosine 3',5'-bisphosphate + H2O = AMP + phosphate</text>
        <dbReference type="Rhea" id="RHEA:10040"/>
        <dbReference type="ChEBI" id="CHEBI:15377"/>
        <dbReference type="ChEBI" id="CHEBI:43474"/>
        <dbReference type="ChEBI" id="CHEBI:58343"/>
        <dbReference type="ChEBI" id="CHEBI:456215"/>
        <dbReference type="EC" id="3.1.3.7"/>
    </reaction>
</comment>
<keyword evidence="5 9" id="KW-0479">Metal-binding</keyword>
<dbReference type="Pfam" id="PF00459">
    <property type="entry name" value="Inositol_P"/>
    <property type="match status" value="1"/>
</dbReference>
<dbReference type="SUPFAM" id="SSF56655">
    <property type="entry name" value="Carbohydrate phosphatase"/>
    <property type="match status" value="1"/>
</dbReference>
<feature type="binding site" evidence="9">
    <location>
        <position position="96"/>
    </location>
    <ligand>
        <name>Mg(2+)</name>
        <dbReference type="ChEBI" id="CHEBI:18420"/>
        <label>2</label>
    </ligand>
</feature>
<evidence type="ECO:0000256" key="9">
    <source>
        <dbReference type="HAMAP-Rule" id="MF_02095"/>
    </source>
</evidence>
<dbReference type="InterPro" id="IPR000760">
    <property type="entry name" value="Inositol_monophosphatase-like"/>
</dbReference>
<keyword evidence="3 9" id="KW-1003">Cell membrane</keyword>
<proteinExistence type="inferred from homology"/>
<sequence length="277" mass="30616">MIDKNTIERMHAEIQGIMDSAGAAILDVYEKAESIEITTKDDDSPLTLADRRAHAIIAEGLRKMPEGFPVLSEESTLPDYEERRQWTTYWLVDPLDGTKEFINRNGEFTVNIALIHEGFPVAGWVYVPVRSQLYYGWSLDGDAAAFLAENGASHAIAARKLNPEAGVIVVASRRHGGEALQPMLDKAEARFAKLERKSIGSSLKICLVAEGKADWYPRLAPTSEWDTAAAHAVLLGAGGVMVDAEYKPLRYNTKESILNPHFHAIADDGEVWKELVL</sequence>
<dbReference type="HOGENOM" id="CLU_044118_3_0_6"/>
<dbReference type="CDD" id="cd01638">
    <property type="entry name" value="CysQ"/>
    <property type="match status" value="1"/>
</dbReference>
<evidence type="ECO:0000256" key="3">
    <source>
        <dbReference type="ARBA" id="ARBA00022475"/>
    </source>
</evidence>
<dbReference type="GO" id="GO:0046854">
    <property type="term" value="P:phosphatidylinositol phosphate biosynthetic process"/>
    <property type="evidence" value="ECO:0007669"/>
    <property type="project" value="InterPro"/>
</dbReference>
<dbReference type="OrthoDB" id="9785695at2"/>
<feature type="binding site" evidence="10">
    <location>
        <position position="226"/>
    </location>
    <ligand>
        <name>Mg(2+)</name>
        <dbReference type="ChEBI" id="CHEBI:18420"/>
        <label>1</label>
        <note>catalytic</note>
    </ligand>
</feature>
<comment type="subcellular location">
    <subcellularLocation>
        <location evidence="9">Cell inner membrane</location>
        <topology evidence="9">Peripheral membrane protein</topology>
        <orientation evidence="9">Cytoplasmic side</orientation>
    </subcellularLocation>
</comment>
<dbReference type="STRING" id="349521.HCH_00565"/>
<keyword evidence="12" id="KW-1185">Reference proteome</keyword>
<dbReference type="InterPro" id="IPR020583">
    <property type="entry name" value="Inositol_monoP_metal-BS"/>
</dbReference>
<feature type="binding site" evidence="9">
    <location>
        <position position="226"/>
    </location>
    <ligand>
        <name>Mg(2+)</name>
        <dbReference type="ChEBI" id="CHEBI:18420"/>
        <label>2</label>
    </ligand>
</feature>
<keyword evidence="7 9" id="KW-0460">Magnesium</keyword>
<reference evidence="11 12" key="1">
    <citation type="journal article" date="2005" name="Nucleic Acids Res.">
        <title>Genomic blueprint of Hahella chejuensis, a marine microbe producing an algicidal agent.</title>
        <authorList>
            <person name="Jeong H."/>
            <person name="Yim J.H."/>
            <person name="Lee C."/>
            <person name="Choi S.-H."/>
            <person name="Park Y.K."/>
            <person name="Yoon S.H."/>
            <person name="Hur C.-G."/>
            <person name="Kang H.-Y."/>
            <person name="Kim D."/>
            <person name="Lee H.H."/>
            <person name="Park K.H."/>
            <person name="Park S.-H."/>
            <person name="Park H.-S."/>
            <person name="Lee H.K."/>
            <person name="Oh T.K."/>
            <person name="Kim J.F."/>
        </authorList>
    </citation>
    <scope>NUCLEOTIDE SEQUENCE [LARGE SCALE GENOMIC DNA]</scope>
    <source>
        <strain evidence="11 12">KCTC 2396</strain>
    </source>
</reference>
<feature type="binding site" evidence="9">
    <location>
        <position position="95"/>
    </location>
    <ligand>
        <name>Mg(2+)</name>
        <dbReference type="ChEBI" id="CHEBI:18420"/>
        <label>1</label>
    </ligand>
</feature>
<dbReference type="Gene3D" id="3.30.540.10">
    <property type="entry name" value="Fructose-1,6-Bisphosphatase, subunit A, domain 1"/>
    <property type="match status" value="1"/>
</dbReference>
<dbReference type="HAMAP" id="MF_02095">
    <property type="entry name" value="CysQ"/>
    <property type="match status" value="1"/>
</dbReference>
<accession>Q2SPF5</accession>
<feature type="binding site" evidence="10">
    <location>
        <position position="96"/>
    </location>
    <ligand>
        <name>Mg(2+)</name>
        <dbReference type="ChEBI" id="CHEBI:18420"/>
        <label>1</label>
        <note>catalytic</note>
    </ligand>
</feature>
<dbReference type="EMBL" id="CP000155">
    <property type="protein sequence ID" value="ABC27469.1"/>
    <property type="molecule type" value="Genomic_DNA"/>
</dbReference>
<evidence type="ECO:0000256" key="7">
    <source>
        <dbReference type="ARBA" id="ARBA00022842"/>
    </source>
</evidence>
<keyword evidence="8 9" id="KW-0472">Membrane</keyword>
<comment type="cofactor">
    <cofactor evidence="9 10">
        <name>Mg(2+)</name>
        <dbReference type="ChEBI" id="CHEBI:18420"/>
    </cofactor>
</comment>
<evidence type="ECO:0000256" key="2">
    <source>
        <dbReference type="ARBA" id="ARBA00005289"/>
    </source>
</evidence>
<gene>
    <name evidence="9 11" type="primary">cysQ</name>
    <name evidence="11" type="ordered locus">HCH_00565</name>
</gene>